<dbReference type="PROSITE" id="PS50851">
    <property type="entry name" value="CHEW"/>
    <property type="match status" value="2"/>
</dbReference>
<keyword evidence="1" id="KW-0812">Transmembrane</keyword>
<dbReference type="Gene3D" id="2.40.50.180">
    <property type="entry name" value="CheA-289, Domain 4"/>
    <property type="match status" value="1"/>
</dbReference>
<dbReference type="PANTHER" id="PTHR22617">
    <property type="entry name" value="CHEMOTAXIS SENSOR HISTIDINE KINASE-RELATED"/>
    <property type="match status" value="1"/>
</dbReference>
<evidence type="ECO:0000256" key="1">
    <source>
        <dbReference type="SAM" id="Phobius"/>
    </source>
</evidence>
<keyword evidence="1" id="KW-0472">Membrane</keyword>
<dbReference type="InterPro" id="IPR002545">
    <property type="entry name" value="CheW-lke_dom"/>
</dbReference>
<evidence type="ECO:0000313" key="4">
    <source>
        <dbReference type="Proteomes" id="UP001326110"/>
    </source>
</evidence>
<feature type="domain" description="CheW-like" evidence="2">
    <location>
        <begin position="11"/>
        <end position="152"/>
    </location>
</feature>
<dbReference type="Proteomes" id="UP001326110">
    <property type="component" value="Chromosome"/>
</dbReference>
<gene>
    <name evidence="3" type="ORF">SR858_08310</name>
</gene>
<dbReference type="EMBL" id="CP140152">
    <property type="protein sequence ID" value="WQH06312.1"/>
    <property type="molecule type" value="Genomic_DNA"/>
</dbReference>
<organism evidence="3 4">
    <name type="scientific">Duganella zoogloeoides</name>
    <dbReference type="NCBI Taxonomy" id="75659"/>
    <lineage>
        <taxon>Bacteria</taxon>
        <taxon>Pseudomonadati</taxon>
        <taxon>Pseudomonadota</taxon>
        <taxon>Betaproteobacteria</taxon>
        <taxon>Burkholderiales</taxon>
        <taxon>Oxalobacteraceae</taxon>
        <taxon>Telluria group</taxon>
        <taxon>Duganella</taxon>
    </lineage>
</organism>
<dbReference type="InterPro" id="IPR039315">
    <property type="entry name" value="CheW"/>
</dbReference>
<evidence type="ECO:0000313" key="3">
    <source>
        <dbReference type="EMBL" id="WQH06312.1"/>
    </source>
</evidence>
<dbReference type="InterPro" id="IPR036061">
    <property type="entry name" value="CheW-like_dom_sf"/>
</dbReference>
<keyword evidence="1" id="KW-1133">Transmembrane helix</keyword>
<dbReference type="RefSeq" id="WP_040377817.1">
    <property type="nucleotide sequence ID" value="NZ_CP140152.1"/>
</dbReference>
<evidence type="ECO:0000259" key="2">
    <source>
        <dbReference type="PROSITE" id="PS50851"/>
    </source>
</evidence>
<dbReference type="GeneID" id="43163990"/>
<dbReference type="Pfam" id="PF01584">
    <property type="entry name" value="CheW"/>
    <property type="match status" value="3"/>
</dbReference>
<sequence>MTAVREQASPTVQLAVATVGAVAVGVPVAAVLQALPLACALHPLPRRQGALCGVAEHAGTLVPVVDLAQWVDVGSATEANDKTARILVLGDRRRTIGLRVDALVGLANVPAPTRLLHDDAPEEVFDTVVKSAELDRVISVLDVGRLLALACAWHGGDAVDGPDGADDSDTGARGVTGDEASAAVSAGGDGPAGTGAGAVAAAKAAALYALLAVGDTRIAVPAAQLAQVIRLPTLRAIGPAGGSSYCNWRDRNVAVIDTARLLGLPGDTQPALLAIVELGDLALGLMVHAALELCMLAAPDGPAGSVVATTAMGTDTGAVVTTVIGADGGAIGVIDIAALLARVPEASISRATAPASGAVATTAAVQRLNSNAYIVFQTDQHHATPIEPIEEILALAATHVDAAEHLLPTIAWRGQALPLVDLRPPATPTPPGSGARIIVVRDTDGCTGYVVKHVALLIPPNTGKLYRMALAGTGLVEFITTGTAHEQASYRTMDLARRSQLTGC</sequence>
<feature type="transmembrane region" description="Helical" evidence="1">
    <location>
        <begin position="12"/>
        <end position="35"/>
    </location>
</feature>
<reference evidence="3 4" key="1">
    <citation type="submission" date="2023-11" db="EMBL/GenBank/DDBJ databases">
        <title>MicrobeMod: A computational toolkit for identifying prokaryotic methylation and restriction-modification with nanopore sequencing.</title>
        <authorList>
            <person name="Crits-Christoph A."/>
            <person name="Kang S.C."/>
            <person name="Lee H."/>
            <person name="Ostrov N."/>
        </authorList>
    </citation>
    <scope>NUCLEOTIDE SEQUENCE [LARGE SCALE GENOMIC DNA]</scope>
    <source>
        <strain evidence="3 4">ATCC 25935</strain>
    </source>
</reference>
<protein>
    <submittedName>
        <fullName evidence="3">Chemotaxis protein CheW</fullName>
    </submittedName>
</protein>
<dbReference type="SUPFAM" id="SSF50341">
    <property type="entry name" value="CheW-like"/>
    <property type="match status" value="3"/>
</dbReference>
<name>A0ABZ0Y2Q6_9BURK</name>
<proteinExistence type="predicted"/>
<accession>A0ABZ0Y2Q6</accession>
<feature type="domain" description="CheW-like" evidence="2">
    <location>
        <begin position="205"/>
        <end position="345"/>
    </location>
</feature>
<dbReference type="SMART" id="SM00260">
    <property type="entry name" value="CheW"/>
    <property type="match status" value="2"/>
</dbReference>
<dbReference type="PANTHER" id="PTHR22617:SF23">
    <property type="entry name" value="CHEMOTAXIS PROTEIN CHEW"/>
    <property type="match status" value="1"/>
</dbReference>
<keyword evidence="4" id="KW-1185">Reference proteome</keyword>